<dbReference type="AlphaFoldDB" id="A0A512BI65"/>
<keyword evidence="2" id="KW-0472">Membrane</keyword>
<dbReference type="Gene3D" id="2.40.170.20">
    <property type="entry name" value="TonB-dependent receptor, beta-barrel domain"/>
    <property type="match status" value="1"/>
</dbReference>
<feature type="region of interest" description="Disordered" evidence="4">
    <location>
        <begin position="807"/>
        <end position="827"/>
    </location>
</feature>
<comment type="caution">
    <text evidence="7">The sequence shown here is derived from an EMBL/GenBank/DDBJ whole genome shotgun (WGS) entry which is preliminary data.</text>
</comment>
<feature type="domain" description="Outer membrane protein beta-barrel" evidence="6">
    <location>
        <begin position="396"/>
        <end position="798"/>
    </location>
</feature>
<dbReference type="SUPFAM" id="SSF56935">
    <property type="entry name" value="Porins"/>
    <property type="match status" value="1"/>
</dbReference>
<sequence length="827" mass="91751">MASTNKNKNSSMNTIIPILIFVLTSLSLTGFAQQVKGKISGSVIDGNTKTIESANITLLRAKDSSLVKISASDKTGNYSFDNINEGKYLVSISAVAHQLAFSKVVELNANNLLITLSAIRLVPKSKTLSEVTVSVKRPLIEQRPGMTVLNVDASPTNAGQNALELLEKSPGVSIDNDGNISLKGKQGVMVLIDGKPTYMSPTDLAAFLKNMQSSNLDQIEIITNPPAKYDAAGNSGIINIKTKKGTIKGMNGSANAGYTQGYYGRFNAGTNLNYRNNKLNLFGGLNAGTYHGYNRLSIIRKFYGNDHKTLAGMGDQVSLTNFKGNYESFKAGLDYYFSKKDVAGFVINGNFGINKQDPGSNSNVSDERGSILYRLRSEAFNKSNSQNLSANANYKHTFDSTGREITVDADYAYYDNMSNNNLNTQSYNAENVKNGETVSLAGTIPSIIRIYSAKADYIHPFKSGIRLESGVKTSFVNTDNQVEYLRNSGYGWSMDNRSNHFIYKENINAAYAILSKKLKKWDVTAGLRVENTVSKGRQIKNDSTFNRSYTNLFPNVGVGYAAGKKNQINMSYSRRIARPDYDALNPFVYFIDSLTYSQGNPYLQPQFTNNFELSHTYNRFLTTTVNYTQTDDIITQLLKQDTEKKTTYQTRENFSSMKQWGVAVMANIPVRKWWNTNLYANVFNNHYSGIYQNDPINISTTSLMTNITNSFTLGKGWNAEVSGWYRSKGVDGLLVANPMGAVNSAITKQMFKKKGSLKFGVRDIFSTQQFSGYAKYSDVDVIVKSRRDSRQYSLTFTYRFGKTNIPSERRKTGGANDEQNRVKSGGQ</sequence>
<evidence type="ECO:0008006" key="9">
    <source>
        <dbReference type="Google" id="ProtNLM"/>
    </source>
</evidence>
<evidence type="ECO:0000256" key="3">
    <source>
        <dbReference type="ARBA" id="ARBA00023237"/>
    </source>
</evidence>
<dbReference type="PANTHER" id="PTHR40980:SF4">
    <property type="entry name" value="TONB-DEPENDENT RECEPTOR-LIKE BETA-BARREL DOMAIN-CONTAINING PROTEIN"/>
    <property type="match status" value="1"/>
</dbReference>
<dbReference type="InterPro" id="IPR036942">
    <property type="entry name" value="Beta-barrel_TonB_sf"/>
</dbReference>
<dbReference type="Proteomes" id="UP000321513">
    <property type="component" value="Unassembled WGS sequence"/>
</dbReference>
<reference evidence="7 8" key="1">
    <citation type="submission" date="2019-07" db="EMBL/GenBank/DDBJ databases">
        <title>Whole genome shotgun sequence of Segetibacter aerophilus NBRC 106135.</title>
        <authorList>
            <person name="Hosoyama A."/>
            <person name="Uohara A."/>
            <person name="Ohji S."/>
            <person name="Ichikawa N."/>
        </authorList>
    </citation>
    <scope>NUCLEOTIDE SEQUENCE [LARGE SCALE GENOMIC DNA]</scope>
    <source>
        <strain evidence="7 8">NBRC 106135</strain>
    </source>
</reference>
<evidence type="ECO:0000259" key="5">
    <source>
        <dbReference type="Pfam" id="PF07715"/>
    </source>
</evidence>
<gene>
    <name evidence="7" type="ORF">SAE01_41370</name>
</gene>
<dbReference type="InterPro" id="IPR037066">
    <property type="entry name" value="Plug_dom_sf"/>
</dbReference>
<protein>
    <recommendedName>
        <fullName evidence="9">TonB-dependent receptor</fullName>
    </recommendedName>
</protein>
<keyword evidence="8" id="KW-1185">Reference proteome</keyword>
<name>A0A512BI65_9BACT</name>
<evidence type="ECO:0000256" key="4">
    <source>
        <dbReference type="SAM" id="MobiDB-lite"/>
    </source>
</evidence>
<proteinExistence type="predicted"/>
<dbReference type="Gene3D" id="2.60.40.10">
    <property type="entry name" value="Immunoglobulins"/>
    <property type="match status" value="1"/>
</dbReference>
<dbReference type="GO" id="GO:0009279">
    <property type="term" value="C:cell outer membrane"/>
    <property type="evidence" value="ECO:0007669"/>
    <property type="project" value="UniProtKB-SubCell"/>
</dbReference>
<evidence type="ECO:0000256" key="2">
    <source>
        <dbReference type="ARBA" id="ARBA00023136"/>
    </source>
</evidence>
<evidence type="ECO:0000313" key="8">
    <source>
        <dbReference type="Proteomes" id="UP000321513"/>
    </source>
</evidence>
<dbReference type="Gene3D" id="2.170.130.10">
    <property type="entry name" value="TonB-dependent receptor, plug domain"/>
    <property type="match status" value="1"/>
</dbReference>
<comment type="subcellular location">
    <subcellularLocation>
        <location evidence="1">Cell outer membrane</location>
    </subcellularLocation>
</comment>
<feature type="domain" description="TonB-dependent receptor plug" evidence="5">
    <location>
        <begin position="147"/>
        <end position="236"/>
    </location>
</feature>
<accession>A0A512BI65</accession>
<dbReference type="EMBL" id="BJYT01000026">
    <property type="protein sequence ID" value="GEO11641.1"/>
    <property type="molecule type" value="Genomic_DNA"/>
</dbReference>
<evidence type="ECO:0000259" key="6">
    <source>
        <dbReference type="Pfam" id="PF14905"/>
    </source>
</evidence>
<dbReference type="Pfam" id="PF14905">
    <property type="entry name" value="OMP_b-brl_3"/>
    <property type="match status" value="1"/>
</dbReference>
<dbReference type="InterPro" id="IPR012910">
    <property type="entry name" value="Plug_dom"/>
</dbReference>
<dbReference type="InterPro" id="IPR013783">
    <property type="entry name" value="Ig-like_fold"/>
</dbReference>
<dbReference type="Pfam" id="PF13620">
    <property type="entry name" value="CarboxypepD_reg"/>
    <property type="match status" value="1"/>
</dbReference>
<organism evidence="7 8">
    <name type="scientific">Segetibacter aerophilus</name>
    <dbReference type="NCBI Taxonomy" id="670293"/>
    <lineage>
        <taxon>Bacteria</taxon>
        <taxon>Pseudomonadati</taxon>
        <taxon>Bacteroidota</taxon>
        <taxon>Chitinophagia</taxon>
        <taxon>Chitinophagales</taxon>
        <taxon>Chitinophagaceae</taxon>
        <taxon>Segetibacter</taxon>
    </lineage>
</organism>
<dbReference type="PANTHER" id="PTHR40980">
    <property type="entry name" value="PLUG DOMAIN-CONTAINING PROTEIN"/>
    <property type="match status" value="1"/>
</dbReference>
<evidence type="ECO:0000256" key="1">
    <source>
        <dbReference type="ARBA" id="ARBA00004442"/>
    </source>
</evidence>
<dbReference type="SUPFAM" id="SSF49478">
    <property type="entry name" value="Cna protein B-type domain"/>
    <property type="match status" value="1"/>
</dbReference>
<evidence type="ECO:0000313" key="7">
    <source>
        <dbReference type="EMBL" id="GEO11641.1"/>
    </source>
</evidence>
<dbReference type="Pfam" id="PF07715">
    <property type="entry name" value="Plug"/>
    <property type="match status" value="1"/>
</dbReference>
<keyword evidence="3" id="KW-0998">Cell outer membrane</keyword>
<dbReference type="InterPro" id="IPR041700">
    <property type="entry name" value="OMP_b-brl_3"/>
</dbReference>